<sequence>MADDFQIGIAGTFDLQNFGDLLFPLVAEAELSKRLGAVKIRPFAYAAKARPEWPFDVASVVDLPDAVADLDAMLIGSGHIVRFDKSIAPNYAPPNADVHHPTGYWLMPALMAQQHGVPVVWNAIGSYGPTPAWAEPLMRTALDESAYIAVRDEDAFNTLAPLVNGKTISRVPDTCFGVSALVDGARRSPEYEAIREALGLDEPYIFVQATNRLEAFGAFMRQHGDRLSVKKAIAVPVGLVLGDSNDQVGRLFDGLMTLSHWPSPVALAELIADARAVVGTSMHMAITALSFGAPVFRPASAWGKYAVLSQHDSVFEFPETGVIDPDWFEACLQRRGPGAKALANKLALERYWDHVASIVKRPRDTSKRANAVLSGFGPRLPFALELQADLERGLEAARADLVGALAGLEGTQQAVEAAQENARALEAAIQEFASRLEAQSLEVGRLNREAEALRARAAADAAYLAAMQKSTSWRVTAPLRWAKSRLDGSVGAESSILKFSAIAEEQLKRDPFDWAFANNVFASSDARALAQSYPHDQFKTVKGYDGEKGYEYEARALIHMGQDEIAFADGLSAQWRRLARDLLSPNYRQAVSSLTGRDLTSAPMEAYVCHFGAGAAGPARGPSREDHDPCILLQRSLGFRGWRVPQHPAFEGHERSSRGSGAHRGQHFDSRAVRHVVARGFEGEAGDGLAPQHERHILSRWRGEYNVAAG</sequence>
<keyword evidence="5" id="KW-1185">Reference proteome</keyword>
<dbReference type="Pfam" id="PF04230">
    <property type="entry name" value="PS_pyruv_trans"/>
    <property type="match status" value="1"/>
</dbReference>
<dbReference type="AlphaFoldDB" id="A0A6I6MJK1"/>
<evidence type="ECO:0000256" key="1">
    <source>
        <dbReference type="SAM" id="Coils"/>
    </source>
</evidence>
<evidence type="ECO:0000313" key="5">
    <source>
        <dbReference type="Proteomes" id="UP000431269"/>
    </source>
</evidence>
<accession>A0A6I6MJK1</accession>
<feature type="domain" description="Polysaccharide pyruvyl transferase" evidence="3">
    <location>
        <begin position="17"/>
        <end position="296"/>
    </location>
</feature>
<reference evidence="5" key="1">
    <citation type="submission" date="2019-12" db="EMBL/GenBank/DDBJ databases">
        <title>Complete genome of Terracaulis silvestris 0127_4.</title>
        <authorList>
            <person name="Vieira S."/>
            <person name="Riedel T."/>
            <person name="Sproer C."/>
            <person name="Pascual J."/>
            <person name="Boedeker C."/>
            <person name="Overmann J."/>
        </authorList>
    </citation>
    <scope>NUCLEOTIDE SEQUENCE [LARGE SCALE GENOMIC DNA]</scope>
    <source>
        <strain evidence="5">0127_4</strain>
    </source>
</reference>
<evidence type="ECO:0000313" key="4">
    <source>
        <dbReference type="EMBL" id="QGZ93226.1"/>
    </source>
</evidence>
<feature type="coiled-coil region" evidence="1">
    <location>
        <begin position="408"/>
        <end position="456"/>
    </location>
</feature>
<name>A0A6I6MJK1_9CAUL</name>
<protein>
    <submittedName>
        <fullName evidence="4">Polysaccharide pyruvyl transferase</fullName>
    </submittedName>
</protein>
<dbReference type="GO" id="GO:0016740">
    <property type="term" value="F:transferase activity"/>
    <property type="evidence" value="ECO:0007669"/>
    <property type="project" value="UniProtKB-KW"/>
</dbReference>
<dbReference type="Proteomes" id="UP000431269">
    <property type="component" value="Chromosome"/>
</dbReference>
<dbReference type="InterPro" id="IPR007345">
    <property type="entry name" value="Polysacch_pyruvyl_Trfase"/>
</dbReference>
<evidence type="ECO:0000256" key="2">
    <source>
        <dbReference type="SAM" id="MobiDB-lite"/>
    </source>
</evidence>
<feature type="region of interest" description="Disordered" evidence="2">
    <location>
        <begin position="649"/>
        <end position="669"/>
    </location>
</feature>
<keyword evidence="4" id="KW-0808">Transferase</keyword>
<dbReference type="KEGG" id="tsv:DSM104635_00032"/>
<organism evidence="4 5">
    <name type="scientific">Terricaulis silvestris</name>
    <dbReference type="NCBI Taxonomy" id="2686094"/>
    <lineage>
        <taxon>Bacteria</taxon>
        <taxon>Pseudomonadati</taxon>
        <taxon>Pseudomonadota</taxon>
        <taxon>Alphaproteobacteria</taxon>
        <taxon>Caulobacterales</taxon>
        <taxon>Caulobacteraceae</taxon>
        <taxon>Terricaulis</taxon>
    </lineage>
</organism>
<proteinExistence type="predicted"/>
<dbReference type="EMBL" id="CP047045">
    <property type="protein sequence ID" value="QGZ93226.1"/>
    <property type="molecule type" value="Genomic_DNA"/>
</dbReference>
<gene>
    <name evidence="4" type="ORF">DSM104635_00032</name>
</gene>
<evidence type="ECO:0000259" key="3">
    <source>
        <dbReference type="Pfam" id="PF04230"/>
    </source>
</evidence>
<keyword evidence="1" id="KW-0175">Coiled coil</keyword>